<dbReference type="GO" id="GO:0005737">
    <property type="term" value="C:cytoplasm"/>
    <property type="evidence" value="ECO:0007669"/>
    <property type="project" value="UniProtKB-SubCell"/>
</dbReference>
<keyword evidence="16" id="KW-1185">Reference proteome</keyword>
<comment type="similarity">
    <text evidence="2 12">Belongs to the RNA methyltransferase RsmE family.</text>
</comment>
<reference evidence="15 16" key="2">
    <citation type="journal article" date="2012" name="Int. J. Syst. Evol. Microbiol.">
        <title>Magnetococcus marinus gen. nov., sp. nov., a marine, magnetotactic bacterium that represents a novel lineage (Magnetococcaceae fam. nov.; Magnetococcales ord. nov.) at the base of the Alphaproteobacteria.</title>
        <authorList>
            <person name="Bazylinski D.A."/>
            <person name="Williams T.J."/>
            <person name="Lefevre C.T."/>
            <person name="Berg R.J."/>
            <person name="Zhang C.L."/>
            <person name="Bowser S.S."/>
            <person name="Dean A.J."/>
            <person name="Beveridge T.J."/>
        </authorList>
    </citation>
    <scope>NUCLEOTIDE SEQUENCE [LARGE SCALE GENOMIC DNA]</scope>
    <source>
        <strain evidence="16">ATCC BAA-1437 / JCM 17883 / MC-1</strain>
    </source>
</reference>
<evidence type="ECO:0000256" key="3">
    <source>
        <dbReference type="ARBA" id="ARBA00012328"/>
    </source>
</evidence>
<proteinExistence type="inferred from homology"/>
<evidence type="ECO:0000256" key="10">
    <source>
        <dbReference type="ARBA" id="ARBA00025699"/>
    </source>
</evidence>
<feature type="domain" description="Ribosomal RNA small subunit methyltransferase E methyltransferase" evidence="13">
    <location>
        <begin position="75"/>
        <end position="241"/>
    </location>
</feature>
<evidence type="ECO:0000313" key="16">
    <source>
        <dbReference type="Proteomes" id="UP000002586"/>
    </source>
</evidence>
<dbReference type="HOGENOM" id="CLU_067442_3_0_5"/>
<name>A0L472_MAGMM</name>
<dbReference type="InterPro" id="IPR029026">
    <property type="entry name" value="tRNA_m1G_MTases_N"/>
</dbReference>
<dbReference type="GO" id="GO:0070475">
    <property type="term" value="P:rRNA base methylation"/>
    <property type="evidence" value="ECO:0007669"/>
    <property type="project" value="TreeGrafter"/>
</dbReference>
<organism evidence="15 16">
    <name type="scientific">Magnetococcus marinus (strain ATCC BAA-1437 / JCM 17883 / MC-1)</name>
    <dbReference type="NCBI Taxonomy" id="156889"/>
    <lineage>
        <taxon>Bacteria</taxon>
        <taxon>Pseudomonadati</taxon>
        <taxon>Pseudomonadota</taxon>
        <taxon>Magnetococcia</taxon>
        <taxon>Magnetococcales</taxon>
        <taxon>Magnetococcaceae</taxon>
        <taxon>Magnetococcus</taxon>
    </lineage>
</organism>
<dbReference type="PANTHER" id="PTHR30027:SF3">
    <property type="entry name" value="16S RRNA (URACIL(1498)-N(3))-METHYLTRANSFERASE"/>
    <property type="match status" value="1"/>
</dbReference>
<keyword evidence="6 12" id="KW-0698">rRNA processing</keyword>
<evidence type="ECO:0000259" key="14">
    <source>
        <dbReference type="Pfam" id="PF20260"/>
    </source>
</evidence>
<dbReference type="EC" id="2.1.1.193" evidence="3 12"/>
<evidence type="ECO:0000313" key="15">
    <source>
        <dbReference type="EMBL" id="ABK42765.1"/>
    </source>
</evidence>
<dbReference type="SUPFAM" id="SSF75217">
    <property type="entry name" value="alpha/beta knot"/>
    <property type="match status" value="1"/>
</dbReference>
<comment type="subcellular location">
    <subcellularLocation>
        <location evidence="1 12">Cytoplasm</location>
    </subcellularLocation>
</comment>
<dbReference type="SUPFAM" id="SSF88697">
    <property type="entry name" value="PUA domain-like"/>
    <property type="match status" value="1"/>
</dbReference>
<dbReference type="InterPro" id="IPR029028">
    <property type="entry name" value="Alpha/beta_knot_MTases"/>
</dbReference>
<keyword evidence="8 12" id="KW-0808">Transferase</keyword>
<evidence type="ECO:0000256" key="2">
    <source>
        <dbReference type="ARBA" id="ARBA00005528"/>
    </source>
</evidence>
<keyword evidence="9 12" id="KW-0949">S-adenosyl-L-methionine</keyword>
<evidence type="ECO:0000256" key="4">
    <source>
        <dbReference type="ARBA" id="ARBA00013673"/>
    </source>
</evidence>
<evidence type="ECO:0000259" key="13">
    <source>
        <dbReference type="Pfam" id="PF04452"/>
    </source>
</evidence>
<dbReference type="AlphaFoldDB" id="A0L472"/>
<keyword evidence="5 12" id="KW-0963">Cytoplasm</keyword>
<evidence type="ECO:0000256" key="9">
    <source>
        <dbReference type="ARBA" id="ARBA00022691"/>
    </source>
</evidence>
<evidence type="ECO:0000256" key="8">
    <source>
        <dbReference type="ARBA" id="ARBA00022679"/>
    </source>
</evidence>
<dbReference type="InterPro" id="IPR006700">
    <property type="entry name" value="RsmE"/>
</dbReference>
<gene>
    <name evidence="15" type="ordered locus">Mmc1_0238</name>
</gene>
<dbReference type="KEGG" id="mgm:Mmc1_0238"/>
<dbReference type="Gene3D" id="2.40.240.20">
    <property type="entry name" value="Hypothetical PUA domain-like, domain 1"/>
    <property type="match status" value="1"/>
</dbReference>
<evidence type="ECO:0000256" key="7">
    <source>
        <dbReference type="ARBA" id="ARBA00022603"/>
    </source>
</evidence>
<dbReference type="OrthoDB" id="9815641at2"/>
<dbReference type="Proteomes" id="UP000002586">
    <property type="component" value="Chromosome"/>
</dbReference>
<dbReference type="RefSeq" id="WP_011711937.1">
    <property type="nucleotide sequence ID" value="NC_008576.1"/>
</dbReference>
<dbReference type="Gene3D" id="3.40.1280.10">
    <property type="match status" value="1"/>
</dbReference>
<dbReference type="PANTHER" id="PTHR30027">
    <property type="entry name" value="RIBOSOMAL RNA SMALL SUBUNIT METHYLTRANSFERASE E"/>
    <property type="match status" value="1"/>
</dbReference>
<dbReference type="eggNOG" id="COG1385">
    <property type="taxonomic scope" value="Bacteria"/>
</dbReference>
<dbReference type="Pfam" id="PF20260">
    <property type="entry name" value="PUA_4"/>
    <property type="match status" value="1"/>
</dbReference>
<sequence>MSTTPRLYTPQPLCAGQPVTLDREAQRYLLKVLRLGEGDALYLFNGEGGAWSAHITQTSGPLQVTPQQFEPEPMAPLNLTLVQGLSRSGPMELVIQKGVELGLQQLIPLQSARSVARAKGEHKLERWQRIAIEAAEQCRRSRLLQFQPVCDWSQLAGSLPEQGPRILFWEDHRHHTPSLRQWAATLEQAPTQITLLIGPEGGLSAEEVTHATTNLGFQTCSLGPRVLRTETAALAAITALQALLGDMA</sequence>
<dbReference type="GO" id="GO:0070042">
    <property type="term" value="F:rRNA (uridine-N3-)-methyltransferase activity"/>
    <property type="evidence" value="ECO:0007669"/>
    <property type="project" value="TreeGrafter"/>
</dbReference>
<accession>A0L472</accession>
<dbReference type="InterPro" id="IPR046886">
    <property type="entry name" value="RsmE_MTase_dom"/>
</dbReference>
<dbReference type="EMBL" id="CP000471">
    <property type="protein sequence ID" value="ABK42765.1"/>
    <property type="molecule type" value="Genomic_DNA"/>
</dbReference>
<dbReference type="CDD" id="cd18084">
    <property type="entry name" value="RsmE-like"/>
    <property type="match status" value="1"/>
</dbReference>
<evidence type="ECO:0000256" key="5">
    <source>
        <dbReference type="ARBA" id="ARBA00022490"/>
    </source>
</evidence>
<dbReference type="InterPro" id="IPR015947">
    <property type="entry name" value="PUA-like_sf"/>
</dbReference>
<protein>
    <recommendedName>
        <fullName evidence="4 12">Ribosomal RNA small subunit methyltransferase E</fullName>
        <ecNumber evidence="3 12">2.1.1.193</ecNumber>
    </recommendedName>
</protein>
<evidence type="ECO:0000256" key="11">
    <source>
        <dbReference type="ARBA" id="ARBA00047944"/>
    </source>
</evidence>
<keyword evidence="7 12" id="KW-0489">Methyltransferase</keyword>
<evidence type="ECO:0000256" key="12">
    <source>
        <dbReference type="PIRNR" id="PIRNR015601"/>
    </source>
</evidence>
<reference evidence="16" key="1">
    <citation type="journal article" date="2009" name="Appl. Environ. Microbiol.">
        <title>Complete genome sequence of the chemolithoautotrophic marine magnetotactic coccus strain MC-1.</title>
        <authorList>
            <person name="Schubbe S."/>
            <person name="Williams T.J."/>
            <person name="Xie G."/>
            <person name="Kiss H.E."/>
            <person name="Brettin T.S."/>
            <person name="Martinez D."/>
            <person name="Ross C.A."/>
            <person name="Schuler D."/>
            <person name="Cox B.L."/>
            <person name="Nealson K.H."/>
            <person name="Bazylinski D.A."/>
        </authorList>
    </citation>
    <scope>NUCLEOTIDE SEQUENCE [LARGE SCALE GENOMIC DNA]</scope>
    <source>
        <strain evidence="16">ATCC BAA-1437 / JCM 17883 / MC-1</strain>
    </source>
</reference>
<dbReference type="NCBIfam" id="NF008692">
    <property type="entry name" value="PRK11713.1-5"/>
    <property type="match status" value="1"/>
</dbReference>
<comment type="function">
    <text evidence="10 12">Specifically methylates the N3 position of the uracil ring of uridine 1498 (m3U1498) in 16S rRNA. Acts on the fully assembled 30S ribosomal subunit.</text>
</comment>
<dbReference type="InterPro" id="IPR046887">
    <property type="entry name" value="RsmE_PUA-like"/>
</dbReference>
<comment type="catalytic activity">
    <reaction evidence="11 12">
        <text>uridine(1498) in 16S rRNA + S-adenosyl-L-methionine = N(3)-methyluridine(1498) in 16S rRNA + S-adenosyl-L-homocysteine + H(+)</text>
        <dbReference type="Rhea" id="RHEA:42920"/>
        <dbReference type="Rhea" id="RHEA-COMP:10283"/>
        <dbReference type="Rhea" id="RHEA-COMP:10284"/>
        <dbReference type="ChEBI" id="CHEBI:15378"/>
        <dbReference type="ChEBI" id="CHEBI:57856"/>
        <dbReference type="ChEBI" id="CHEBI:59789"/>
        <dbReference type="ChEBI" id="CHEBI:65315"/>
        <dbReference type="ChEBI" id="CHEBI:74502"/>
        <dbReference type="EC" id="2.1.1.193"/>
    </reaction>
</comment>
<dbReference type="PIRSF" id="PIRSF015601">
    <property type="entry name" value="MTase_slr0722"/>
    <property type="match status" value="1"/>
</dbReference>
<evidence type="ECO:0000256" key="1">
    <source>
        <dbReference type="ARBA" id="ARBA00004496"/>
    </source>
</evidence>
<evidence type="ECO:0000256" key="6">
    <source>
        <dbReference type="ARBA" id="ARBA00022552"/>
    </source>
</evidence>
<dbReference type="NCBIfam" id="TIGR00046">
    <property type="entry name" value="RsmE family RNA methyltransferase"/>
    <property type="match status" value="1"/>
</dbReference>
<feature type="domain" description="Ribosomal RNA small subunit methyltransferase E PUA-like" evidence="14">
    <location>
        <begin position="21"/>
        <end position="58"/>
    </location>
</feature>
<dbReference type="STRING" id="156889.Mmc1_0238"/>
<dbReference type="Pfam" id="PF04452">
    <property type="entry name" value="Methyltrans_RNA"/>
    <property type="match status" value="1"/>
</dbReference>